<proteinExistence type="predicted"/>
<dbReference type="AlphaFoldDB" id="A0A4Y2WIX1"/>
<reference evidence="1 2" key="1">
    <citation type="journal article" date="2019" name="Sci. Rep.">
        <title>Orb-weaving spider Araneus ventricosus genome elucidates the spidroin gene catalogue.</title>
        <authorList>
            <person name="Kono N."/>
            <person name="Nakamura H."/>
            <person name="Ohtoshi R."/>
            <person name="Moran D.A.P."/>
            <person name="Shinohara A."/>
            <person name="Yoshida Y."/>
            <person name="Fujiwara M."/>
            <person name="Mori M."/>
            <person name="Tomita M."/>
            <person name="Arakawa K."/>
        </authorList>
    </citation>
    <scope>NUCLEOTIDE SEQUENCE [LARGE SCALE GENOMIC DNA]</scope>
</reference>
<protein>
    <submittedName>
        <fullName evidence="1">Uncharacterized protein</fullName>
    </submittedName>
</protein>
<dbReference type="Pfam" id="PF03564">
    <property type="entry name" value="DUF1759"/>
    <property type="match status" value="1"/>
</dbReference>
<gene>
    <name evidence="1" type="ORF">AVEN_185825_1</name>
</gene>
<sequence length="148" mass="16737">MSFPPTTQKYTKVTESLKDRFGQEDMLVEMHIRELLMLVIKNVGRSLTVHTVYNKLEPAIRALETLGIISEKCAPLLYPSAESSLSEDILRTCRRIVDTYPTPADLLGKLMKFIKTEVEAEQRISMAMDGFGHSKRVFHNKASTFGST</sequence>
<name>A0A4Y2WIX1_ARAVE</name>
<keyword evidence="2" id="KW-1185">Reference proteome</keyword>
<dbReference type="InterPro" id="IPR005312">
    <property type="entry name" value="DUF1759"/>
</dbReference>
<dbReference type="Proteomes" id="UP000499080">
    <property type="component" value="Unassembled WGS sequence"/>
</dbReference>
<evidence type="ECO:0000313" key="2">
    <source>
        <dbReference type="Proteomes" id="UP000499080"/>
    </source>
</evidence>
<accession>A0A4Y2WIX1</accession>
<evidence type="ECO:0000313" key="1">
    <source>
        <dbReference type="EMBL" id="GBO36352.1"/>
    </source>
</evidence>
<comment type="caution">
    <text evidence="1">The sequence shown here is derived from an EMBL/GenBank/DDBJ whole genome shotgun (WGS) entry which is preliminary data.</text>
</comment>
<organism evidence="1 2">
    <name type="scientific">Araneus ventricosus</name>
    <name type="common">Orbweaver spider</name>
    <name type="synonym">Epeira ventricosa</name>
    <dbReference type="NCBI Taxonomy" id="182803"/>
    <lineage>
        <taxon>Eukaryota</taxon>
        <taxon>Metazoa</taxon>
        <taxon>Ecdysozoa</taxon>
        <taxon>Arthropoda</taxon>
        <taxon>Chelicerata</taxon>
        <taxon>Arachnida</taxon>
        <taxon>Araneae</taxon>
        <taxon>Araneomorphae</taxon>
        <taxon>Entelegynae</taxon>
        <taxon>Araneoidea</taxon>
        <taxon>Araneidae</taxon>
        <taxon>Araneus</taxon>
    </lineage>
</organism>
<dbReference type="OrthoDB" id="5869984at2759"/>
<dbReference type="EMBL" id="BGPR01060498">
    <property type="protein sequence ID" value="GBO36352.1"/>
    <property type="molecule type" value="Genomic_DNA"/>
</dbReference>